<dbReference type="RefSeq" id="WP_377051903.1">
    <property type="nucleotide sequence ID" value="NZ_JBHLVZ010000043.1"/>
</dbReference>
<dbReference type="PROSITE" id="PS51318">
    <property type="entry name" value="TAT"/>
    <property type="match status" value="1"/>
</dbReference>
<dbReference type="CDD" id="cd07012">
    <property type="entry name" value="PBP2_Bug_TTT"/>
    <property type="match status" value="1"/>
</dbReference>
<dbReference type="InterPro" id="IPR005064">
    <property type="entry name" value="BUG"/>
</dbReference>
<feature type="signal peptide" evidence="2">
    <location>
        <begin position="1"/>
        <end position="28"/>
    </location>
</feature>
<name>A0ABV6ITR1_9PROT</name>
<gene>
    <name evidence="3" type="ORF">ACFFIC_15495</name>
</gene>
<feature type="chain" id="PRO_5045258200" evidence="2">
    <location>
        <begin position="29"/>
        <end position="331"/>
    </location>
</feature>
<accession>A0ABV6ITR1</accession>
<evidence type="ECO:0000256" key="2">
    <source>
        <dbReference type="SAM" id="SignalP"/>
    </source>
</evidence>
<dbReference type="SUPFAM" id="SSF53850">
    <property type="entry name" value="Periplasmic binding protein-like II"/>
    <property type="match status" value="1"/>
</dbReference>
<dbReference type="PIRSF" id="PIRSF017082">
    <property type="entry name" value="YflP"/>
    <property type="match status" value="1"/>
</dbReference>
<reference evidence="3 4" key="1">
    <citation type="submission" date="2024-09" db="EMBL/GenBank/DDBJ databases">
        <authorList>
            <person name="Sun Q."/>
            <person name="Mori K."/>
        </authorList>
    </citation>
    <scope>NUCLEOTIDE SEQUENCE [LARGE SCALE GENOMIC DNA]</scope>
    <source>
        <strain evidence="3 4">CCM 7468</strain>
    </source>
</reference>
<comment type="caution">
    <text evidence="3">The sequence shown here is derived from an EMBL/GenBank/DDBJ whole genome shotgun (WGS) entry which is preliminary data.</text>
</comment>
<dbReference type="Gene3D" id="3.40.190.10">
    <property type="entry name" value="Periplasmic binding protein-like II"/>
    <property type="match status" value="1"/>
</dbReference>
<dbReference type="EMBL" id="JBHLVZ010000043">
    <property type="protein sequence ID" value="MFC0386942.1"/>
    <property type="molecule type" value="Genomic_DNA"/>
</dbReference>
<dbReference type="PANTHER" id="PTHR42928">
    <property type="entry name" value="TRICARBOXYLATE-BINDING PROTEIN"/>
    <property type="match status" value="1"/>
</dbReference>
<sequence>MATRRALMADIGAGAGASALALAFPALAQNRAAQAYPDRPVRIVVPYAAGGGNDLLARIYGQKLSEALGQPFVVDNRPGASAVIGTESVIRARPDGLTLLVHASGPVLFEKGAGKPAYDLQADLVPIAILGAFPGILLVRGDSPHRSVAELVAWLKAKPGRANYGTGGTGFQLLGAYFAQRAGLALENIVYRSSTEGVTALSAGDVALALSDPGPARAAVEGGRVRPLAVTSARRMAAYPDVPTMVEAGFPDFVVDYWIGLFAPAGLPEEILLRLHDQVRRAAAMPDVQQRLALNSVEPADKDPEAFRRSVKANAEFWINVARQAGISLER</sequence>
<organism evidence="3 4">
    <name type="scientific">Muricoccus vinaceus</name>
    <dbReference type="NCBI Taxonomy" id="424704"/>
    <lineage>
        <taxon>Bacteria</taxon>
        <taxon>Pseudomonadati</taxon>
        <taxon>Pseudomonadota</taxon>
        <taxon>Alphaproteobacteria</taxon>
        <taxon>Acetobacterales</taxon>
        <taxon>Roseomonadaceae</taxon>
        <taxon>Muricoccus</taxon>
    </lineage>
</organism>
<dbReference type="Proteomes" id="UP001589789">
    <property type="component" value="Unassembled WGS sequence"/>
</dbReference>
<evidence type="ECO:0000313" key="3">
    <source>
        <dbReference type="EMBL" id="MFC0386942.1"/>
    </source>
</evidence>
<proteinExistence type="inferred from homology"/>
<dbReference type="InterPro" id="IPR042100">
    <property type="entry name" value="Bug_dom1"/>
</dbReference>
<evidence type="ECO:0000256" key="1">
    <source>
        <dbReference type="ARBA" id="ARBA00006987"/>
    </source>
</evidence>
<comment type="similarity">
    <text evidence="1">Belongs to the UPF0065 (bug) family.</text>
</comment>
<protein>
    <submittedName>
        <fullName evidence="3">Bug family tripartite tricarboxylate transporter substrate binding protein</fullName>
    </submittedName>
</protein>
<keyword evidence="2" id="KW-0732">Signal</keyword>
<dbReference type="InterPro" id="IPR006311">
    <property type="entry name" value="TAT_signal"/>
</dbReference>
<dbReference type="Pfam" id="PF03401">
    <property type="entry name" value="TctC"/>
    <property type="match status" value="1"/>
</dbReference>
<dbReference type="Gene3D" id="3.40.190.150">
    <property type="entry name" value="Bordetella uptake gene, domain 1"/>
    <property type="match status" value="1"/>
</dbReference>
<evidence type="ECO:0000313" key="4">
    <source>
        <dbReference type="Proteomes" id="UP001589789"/>
    </source>
</evidence>
<dbReference type="PANTHER" id="PTHR42928:SF5">
    <property type="entry name" value="BLR1237 PROTEIN"/>
    <property type="match status" value="1"/>
</dbReference>
<keyword evidence="4" id="KW-1185">Reference proteome</keyword>